<sequence length="139" mass="15772">MRKRTQARECALKILYQVDIAGQNLKDAVDSFWLNFEADSDKSLVDFVDILVKGVAENLQAIDAKIISFAKNWQISRMAVIDRNILRLATFELLFLEDIPPKVSINEAIELAKKYGDKDSGKFVNGILDKIKKESPKDK</sequence>
<dbReference type="InterPro" id="IPR006027">
    <property type="entry name" value="NusB_RsmB_TIM44"/>
</dbReference>
<dbReference type="InterPro" id="IPR011605">
    <property type="entry name" value="NusB_fam"/>
</dbReference>
<protein>
    <recommendedName>
        <fullName evidence="6">Transcription antitermination protein NusB</fullName>
    </recommendedName>
    <alternativeName>
        <fullName evidence="6">Antitermination factor NusB</fullName>
    </alternativeName>
</protein>
<dbReference type="GO" id="GO:0005829">
    <property type="term" value="C:cytosol"/>
    <property type="evidence" value="ECO:0007669"/>
    <property type="project" value="TreeGrafter"/>
</dbReference>
<evidence type="ECO:0000256" key="2">
    <source>
        <dbReference type="ARBA" id="ARBA00022814"/>
    </source>
</evidence>
<evidence type="ECO:0000313" key="8">
    <source>
        <dbReference type="EMBL" id="PIQ88832.1"/>
    </source>
</evidence>
<dbReference type="GO" id="GO:0003723">
    <property type="term" value="F:RNA binding"/>
    <property type="evidence" value="ECO:0007669"/>
    <property type="project" value="UniProtKB-UniRule"/>
</dbReference>
<comment type="similarity">
    <text evidence="1 6">Belongs to the NusB family.</text>
</comment>
<dbReference type="GO" id="GO:0031564">
    <property type="term" value="P:transcription antitermination"/>
    <property type="evidence" value="ECO:0007669"/>
    <property type="project" value="UniProtKB-KW"/>
</dbReference>
<dbReference type="SUPFAM" id="SSF48013">
    <property type="entry name" value="NusB-like"/>
    <property type="match status" value="1"/>
</dbReference>
<dbReference type="CDD" id="cd00619">
    <property type="entry name" value="Terminator_NusB"/>
    <property type="match status" value="1"/>
</dbReference>
<dbReference type="EMBL" id="PCWA01000084">
    <property type="protein sequence ID" value="PIQ88832.1"/>
    <property type="molecule type" value="Genomic_DNA"/>
</dbReference>
<dbReference type="GO" id="GO:0006353">
    <property type="term" value="P:DNA-templated transcription termination"/>
    <property type="evidence" value="ECO:0007669"/>
    <property type="project" value="UniProtKB-UniRule"/>
</dbReference>
<evidence type="ECO:0000256" key="6">
    <source>
        <dbReference type="HAMAP-Rule" id="MF_00073"/>
    </source>
</evidence>
<reference evidence="8 9" key="1">
    <citation type="submission" date="2017-09" db="EMBL/GenBank/DDBJ databases">
        <title>Depth-based differentiation of microbial function through sediment-hosted aquifers and enrichment of novel symbionts in the deep terrestrial subsurface.</title>
        <authorList>
            <person name="Probst A.J."/>
            <person name="Ladd B."/>
            <person name="Jarett J.K."/>
            <person name="Geller-Mcgrath D.E."/>
            <person name="Sieber C.M."/>
            <person name="Emerson J.B."/>
            <person name="Anantharaman K."/>
            <person name="Thomas B.C."/>
            <person name="Malmstrom R."/>
            <person name="Stieglmeier M."/>
            <person name="Klingl A."/>
            <person name="Woyke T."/>
            <person name="Ryan C.M."/>
            <person name="Banfield J.F."/>
        </authorList>
    </citation>
    <scope>NUCLEOTIDE SEQUENCE [LARGE SCALE GENOMIC DNA]</scope>
    <source>
        <strain evidence="8">CG11_big_fil_rev_8_21_14_0_20_42_13</strain>
    </source>
</reference>
<feature type="domain" description="NusB/RsmB/TIM44" evidence="7">
    <location>
        <begin position="6"/>
        <end position="133"/>
    </location>
</feature>
<evidence type="ECO:0000259" key="7">
    <source>
        <dbReference type="Pfam" id="PF01029"/>
    </source>
</evidence>
<keyword evidence="3 6" id="KW-0694">RNA-binding</keyword>
<proteinExistence type="inferred from homology"/>
<organism evidence="8 9">
    <name type="scientific">Candidatus Ghiorseimicrobium undicola</name>
    <dbReference type="NCBI Taxonomy" id="1974746"/>
    <lineage>
        <taxon>Bacteria</taxon>
        <taxon>Pseudomonadati</taxon>
        <taxon>Candidatus Omnitrophota</taxon>
        <taxon>Candidatus Ghiorseimicrobium</taxon>
    </lineage>
</organism>
<keyword evidence="2 6" id="KW-0889">Transcription antitermination</keyword>
<comment type="function">
    <text evidence="6">Involved in transcription antitermination. Required for transcription of ribosomal RNA (rRNA) genes. Binds specifically to the boxA antiterminator sequence of the ribosomal RNA (rrn) operons.</text>
</comment>
<name>A0A2H0LWU4_9BACT</name>
<comment type="caution">
    <text evidence="8">The sequence shown here is derived from an EMBL/GenBank/DDBJ whole genome shotgun (WGS) entry which is preliminary data.</text>
</comment>
<evidence type="ECO:0000313" key="9">
    <source>
        <dbReference type="Proteomes" id="UP000229641"/>
    </source>
</evidence>
<gene>
    <name evidence="6 8" type="primary">nusB</name>
    <name evidence="8" type="ORF">COV72_06035</name>
</gene>
<evidence type="ECO:0000256" key="5">
    <source>
        <dbReference type="ARBA" id="ARBA00023163"/>
    </source>
</evidence>
<dbReference type="AlphaFoldDB" id="A0A2H0LWU4"/>
<dbReference type="InterPro" id="IPR035926">
    <property type="entry name" value="NusB-like_sf"/>
</dbReference>
<keyword evidence="4 6" id="KW-0805">Transcription regulation</keyword>
<dbReference type="PANTHER" id="PTHR11078">
    <property type="entry name" value="N UTILIZATION SUBSTANCE PROTEIN B-RELATED"/>
    <property type="match status" value="1"/>
</dbReference>
<dbReference type="Gene3D" id="1.10.940.10">
    <property type="entry name" value="NusB-like"/>
    <property type="match status" value="1"/>
</dbReference>
<dbReference type="NCBIfam" id="TIGR01951">
    <property type="entry name" value="nusB"/>
    <property type="match status" value="1"/>
</dbReference>
<evidence type="ECO:0000256" key="1">
    <source>
        <dbReference type="ARBA" id="ARBA00005952"/>
    </source>
</evidence>
<dbReference type="Proteomes" id="UP000229641">
    <property type="component" value="Unassembled WGS sequence"/>
</dbReference>
<keyword evidence="5 6" id="KW-0804">Transcription</keyword>
<evidence type="ECO:0000256" key="4">
    <source>
        <dbReference type="ARBA" id="ARBA00023015"/>
    </source>
</evidence>
<evidence type="ECO:0000256" key="3">
    <source>
        <dbReference type="ARBA" id="ARBA00022884"/>
    </source>
</evidence>
<dbReference type="HAMAP" id="MF_00073">
    <property type="entry name" value="NusB"/>
    <property type="match status" value="1"/>
</dbReference>
<dbReference type="PANTHER" id="PTHR11078:SF3">
    <property type="entry name" value="ANTITERMINATION NUSB DOMAIN-CONTAINING PROTEIN"/>
    <property type="match status" value="1"/>
</dbReference>
<dbReference type="Pfam" id="PF01029">
    <property type="entry name" value="NusB"/>
    <property type="match status" value="1"/>
</dbReference>
<accession>A0A2H0LWU4</accession>